<feature type="compositionally biased region" description="Low complexity" evidence="4">
    <location>
        <begin position="320"/>
        <end position="337"/>
    </location>
</feature>
<dbReference type="Gene3D" id="3.40.710.10">
    <property type="entry name" value="DD-peptidase/beta-lactamase superfamily"/>
    <property type="match status" value="1"/>
</dbReference>
<dbReference type="Pfam" id="PF21922">
    <property type="entry name" value="PBP_dimer_2"/>
    <property type="match status" value="1"/>
</dbReference>
<feature type="binding site" evidence="3">
    <location>
        <position position="43"/>
    </location>
    <ligand>
        <name>ATP</name>
        <dbReference type="ChEBI" id="CHEBI:30616"/>
    </ligand>
</feature>
<dbReference type="InterPro" id="IPR012338">
    <property type="entry name" value="Beta-lactam/transpept-like"/>
</dbReference>
<dbReference type="Proteomes" id="UP000466345">
    <property type="component" value="Unassembled WGS sequence"/>
</dbReference>
<proteinExistence type="predicted"/>
<accession>A0A7K0CCC9</accession>
<dbReference type="Pfam" id="PF00905">
    <property type="entry name" value="Transpeptidase"/>
    <property type="match status" value="1"/>
</dbReference>
<evidence type="ECO:0000256" key="2">
    <source>
        <dbReference type="ARBA" id="ARBA00022840"/>
    </source>
</evidence>
<feature type="domain" description="Protein kinase" evidence="5">
    <location>
        <begin position="15"/>
        <end position="273"/>
    </location>
</feature>
<dbReference type="GO" id="GO:0005524">
    <property type="term" value="F:ATP binding"/>
    <property type="evidence" value="ECO:0007669"/>
    <property type="project" value="UniProtKB-UniRule"/>
</dbReference>
<dbReference type="InterPro" id="IPR000719">
    <property type="entry name" value="Prot_kinase_dom"/>
</dbReference>
<dbReference type="PROSITE" id="PS50011">
    <property type="entry name" value="PROTEIN_KINASE_DOM"/>
    <property type="match status" value="1"/>
</dbReference>
<feature type="region of interest" description="Disordered" evidence="4">
    <location>
        <begin position="320"/>
        <end position="340"/>
    </location>
</feature>
<dbReference type="SUPFAM" id="SSF56601">
    <property type="entry name" value="beta-lactamase/transpeptidase-like"/>
    <property type="match status" value="1"/>
</dbReference>
<dbReference type="PROSITE" id="PS00108">
    <property type="entry name" value="PROTEIN_KINASE_ST"/>
    <property type="match status" value="1"/>
</dbReference>
<dbReference type="Pfam" id="PF00069">
    <property type="entry name" value="Pkinase"/>
    <property type="match status" value="1"/>
</dbReference>
<dbReference type="PANTHER" id="PTHR30627:SF24">
    <property type="entry name" value="PENICILLIN-BINDING PROTEIN 4B"/>
    <property type="match status" value="1"/>
</dbReference>
<protein>
    <submittedName>
        <fullName evidence="6">Serine/threonine-protein kinase PknD</fullName>
        <ecNumber evidence="6">2.7.11.1</ecNumber>
    </submittedName>
</protein>
<dbReference type="GO" id="GO:0071972">
    <property type="term" value="F:peptidoglycan L,D-transpeptidase activity"/>
    <property type="evidence" value="ECO:0007669"/>
    <property type="project" value="TreeGrafter"/>
</dbReference>
<gene>
    <name evidence="6" type="primary">pknD_3</name>
    <name evidence="6" type="ORF">SRB5_05220</name>
</gene>
<evidence type="ECO:0000256" key="4">
    <source>
        <dbReference type="SAM" id="MobiDB-lite"/>
    </source>
</evidence>
<reference evidence="6 7" key="1">
    <citation type="submission" date="2019-10" db="EMBL/GenBank/DDBJ databases">
        <title>Streptomyces smaragdinus sp. nov. and Streptomyces fabii sp. nov., isolated from the gut of fungus growing-termite Macrotermes natalensis.</title>
        <authorList>
            <person name="Schwitalla J."/>
            <person name="Benndorf R."/>
            <person name="Martin K."/>
            <person name="De Beer W."/>
            <person name="Kaster A.-K."/>
            <person name="Vollmers J."/>
            <person name="Poulsen M."/>
            <person name="Beemelmanns C."/>
        </authorList>
    </citation>
    <scope>NUCLEOTIDE SEQUENCE [LARGE SCALE GENOMIC DNA]</scope>
    <source>
        <strain evidence="6 7">RB5</strain>
    </source>
</reference>
<dbReference type="RefSeq" id="WP_228389688.1">
    <property type="nucleotide sequence ID" value="NZ_WEGJ01000001.1"/>
</dbReference>
<dbReference type="Gene3D" id="1.10.510.10">
    <property type="entry name" value="Transferase(Phosphotransferase) domain 1"/>
    <property type="match status" value="1"/>
</dbReference>
<keyword evidence="2 3" id="KW-0067">ATP-binding</keyword>
<keyword evidence="1 3" id="KW-0547">Nucleotide-binding</keyword>
<keyword evidence="6" id="KW-0808">Transferase</keyword>
<dbReference type="EC" id="2.7.11.1" evidence="6"/>
<dbReference type="InterPro" id="IPR001460">
    <property type="entry name" value="PCN-bd_Tpept"/>
</dbReference>
<dbReference type="SUPFAM" id="SSF56112">
    <property type="entry name" value="Protein kinase-like (PK-like)"/>
    <property type="match status" value="1"/>
</dbReference>
<dbReference type="InterPro" id="IPR008271">
    <property type="entry name" value="Ser/Thr_kinase_AS"/>
</dbReference>
<organism evidence="6 7">
    <name type="scientific">Streptomyces smaragdinus</name>
    <dbReference type="NCBI Taxonomy" id="2585196"/>
    <lineage>
        <taxon>Bacteria</taxon>
        <taxon>Bacillati</taxon>
        <taxon>Actinomycetota</taxon>
        <taxon>Actinomycetes</taxon>
        <taxon>Kitasatosporales</taxon>
        <taxon>Streptomycetaceae</taxon>
        <taxon>Streptomyces</taxon>
    </lineage>
</organism>
<dbReference type="GO" id="GO:0008658">
    <property type="term" value="F:penicillin binding"/>
    <property type="evidence" value="ECO:0007669"/>
    <property type="project" value="InterPro"/>
</dbReference>
<evidence type="ECO:0000259" key="5">
    <source>
        <dbReference type="PROSITE" id="PS50011"/>
    </source>
</evidence>
<keyword evidence="6" id="KW-0418">Kinase</keyword>
<dbReference type="Gene3D" id="3.30.200.20">
    <property type="entry name" value="Phosphorylase Kinase, domain 1"/>
    <property type="match status" value="1"/>
</dbReference>
<dbReference type="GO" id="GO:0071555">
    <property type="term" value="P:cell wall organization"/>
    <property type="evidence" value="ECO:0007669"/>
    <property type="project" value="TreeGrafter"/>
</dbReference>
<evidence type="ECO:0000256" key="3">
    <source>
        <dbReference type="PROSITE-ProRule" id="PRU10141"/>
    </source>
</evidence>
<dbReference type="GO" id="GO:0004674">
    <property type="term" value="F:protein serine/threonine kinase activity"/>
    <property type="evidence" value="ECO:0007669"/>
    <property type="project" value="UniProtKB-EC"/>
</dbReference>
<dbReference type="PROSITE" id="PS00107">
    <property type="entry name" value="PROTEIN_KINASE_ATP"/>
    <property type="match status" value="1"/>
</dbReference>
<dbReference type="SMART" id="SM00220">
    <property type="entry name" value="S_TKc"/>
    <property type="match status" value="1"/>
</dbReference>
<dbReference type="Gene3D" id="3.90.1310.10">
    <property type="entry name" value="Penicillin-binding protein 2a (Domain 2)"/>
    <property type="match status" value="1"/>
</dbReference>
<evidence type="ECO:0000256" key="1">
    <source>
        <dbReference type="ARBA" id="ARBA00022741"/>
    </source>
</evidence>
<dbReference type="CDD" id="cd14014">
    <property type="entry name" value="STKc_PknB_like"/>
    <property type="match status" value="1"/>
</dbReference>
<evidence type="ECO:0000313" key="7">
    <source>
        <dbReference type="Proteomes" id="UP000466345"/>
    </source>
</evidence>
<dbReference type="EMBL" id="WEGJ01000001">
    <property type="protein sequence ID" value="MQY10414.1"/>
    <property type="molecule type" value="Genomic_DNA"/>
</dbReference>
<sequence>MQPLEPDDPTEIGGYLLRGRLGAGGMGAVYLANTPAGRPVALKVIRREYAQDPEFRRRFAQEVEAARRVHGLYTAQLLDSDTEGPQPWLASAYVPGPSLSQAVSEHGPLPLRTVLQLAAGVAEALAAIHAAGVVHRDLKPSNVLLAEDGPRVIDFGIARASDATALTGADVRLGTPGFMAPEQIRGGGQPGPAIDVFALGLVAHFAATGRHPYGEGASEAMLYRIVAEDPDLTDTPAGLRDLVGRCLAKEPAERPAPAEVVALCRRAAGGELFDLGGPGWLAGTQVTPPSVPEPLDALSTGFGPPPVYPEPTAPSYPAAVTHAPASPAAPTRVPAPGGRRRTGRIAGAVAGALIVVGGTVFAVDRFGDDGGQGGGTPPGDDGHAAVVGLGDIYVDHKPVTGSEGEPFRRTYTAGPLYAPVTGFRSRAFGDSGLEAVYRKQLTTGRNQVLTTIDPAVQKAAFEGLGDHKGAVVALDPLTGKIRALASTPSYDPARFAGNASADEAAWKELNDDPDKPLLNRALHETYPPGFTFSLVTATSAVREGLVKDAGSATDSPEPYTLPLSATQLRNPQPGACENASLTTAFAYSCNTVFGNLSDKLGNGELLLKASDYGFGKELNVPVRAADSTFPGNAGRPQNVLAGIGQGDTRATPLQMAMVIAAIADGTFMTKPNLVQELRRADESVIKRFETGELDSPVDDDTAAVLREALEGAVEESGSPAAIPGMKVGGLAASVQERTDGAQISPYQWFVSYAEHQDGRKVAVAVIVEGKDSLPAAQIARDVMKASLPDD</sequence>
<dbReference type="InterPro" id="IPR050515">
    <property type="entry name" value="Beta-lactam/transpept"/>
</dbReference>
<evidence type="ECO:0000313" key="6">
    <source>
        <dbReference type="EMBL" id="MQY10414.1"/>
    </source>
</evidence>
<dbReference type="InterPro" id="IPR017441">
    <property type="entry name" value="Protein_kinase_ATP_BS"/>
</dbReference>
<comment type="caution">
    <text evidence="6">The sequence shown here is derived from an EMBL/GenBank/DDBJ whole genome shotgun (WGS) entry which is preliminary data.</text>
</comment>
<name>A0A7K0CCC9_9ACTN</name>
<dbReference type="GO" id="GO:0005886">
    <property type="term" value="C:plasma membrane"/>
    <property type="evidence" value="ECO:0007669"/>
    <property type="project" value="TreeGrafter"/>
</dbReference>
<dbReference type="InterPro" id="IPR011009">
    <property type="entry name" value="Kinase-like_dom_sf"/>
</dbReference>
<dbReference type="PANTHER" id="PTHR30627">
    <property type="entry name" value="PEPTIDOGLYCAN D,D-TRANSPEPTIDASE"/>
    <property type="match status" value="1"/>
</dbReference>
<dbReference type="InterPro" id="IPR054120">
    <property type="entry name" value="PBPA_dimer"/>
</dbReference>
<keyword evidence="7" id="KW-1185">Reference proteome</keyword>
<dbReference type="AlphaFoldDB" id="A0A7K0CCC9"/>